<keyword evidence="3 7" id="KW-0479">Metal-binding</keyword>
<gene>
    <name evidence="9" type="ORF">B0T25DRAFT_562909</name>
</gene>
<dbReference type="Proteomes" id="UP001275084">
    <property type="component" value="Unassembled WGS sequence"/>
</dbReference>
<evidence type="ECO:0000256" key="3">
    <source>
        <dbReference type="ARBA" id="ARBA00022723"/>
    </source>
</evidence>
<comment type="cofactor">
    <cofactor evidence="7">
        <name>Zn(2+)</name>
        <dbReference type="ChEBI" id="CHEBI:29105"/>
    </cofactor>
    <text evidence="7">Binds 1 zinc ion.</text>
</comment>
<dbReference type="PANTHER" id="PTHR11804">
    <property type="entry name" value="PROTEASE M3 THIMET OLIGOPEPTIDASE-RELATED"/>
    <property type="match status" value="1"/>
</dbReference>
<dbReference type="AlphaFoldDB" id="A0AAJ0MKL4"/>
<dbReference type="InterPro" id="IPR045090">
    <property type="entry name" value="Pept_M3A_M3B"/>
</dbReference>
<dbReference type="Gene3D" id="1.10.1370.10">
    <property type="entry name" value="Neurolysin, domain 3"/>
    <property type="match status" value="1"/>
</dbReference>
<accession>A0AAJ0MKL4</accession>
<keyword evidence="6 7" id="KW-0482">Metalloprotease</keyword>
<dbReference type="GO" id="GO:0006508">
    <property type="term" value="P:proteolysis"/>
    <property type="evidence" value="ECO:0007669"/>
    <property type="project" value="UniProtKB-KW"/>
</dbReference>
<dbReference type="GO" id="GO:0046872">
    <property type="term" value="F:metal ion binding"/>
    <property type="evidence" value="ECO:0007669"/>
    <property type="project" value="UniProtKB-UniRule"/>
</dbReference>
<evidence type="ECO:0000256" key="5">
    <source>
        <dbReference type="ARBA" id="ARBA00022833"/>
    </source>
</evidence>
<reference evidence="9" key="1">
    <citation type="journal article" date="2023" name="Mol. Phylogenet. Evol.">
        <title>Genome-scale phylogeny and comparative genomics of the fungal order Sordariales.</title>
        <authorList>
            <person name="Hensen N."/>
            <person name="Bonometti L."/>
            <person name="Westerberg I."/>
            <person name="Brannstrom I.O."/>
            <person name="Guillou S."/>
            <person name="Cros-Aarteil S."/>
            <person name="Calhoun S."/>
            <person name="Haridas S."/>
            <person name="Kuo A."/>
            <person name="Mondo S."/>
            <person name="Pangilinan J."/>
            <person name="Riley R."/>
            <person name="LaButti K."/>
            <person name="Andreopoulos B."/>
            <person name="Lipzen A."/>
            <person name="Chen C."/>
            <person name="Yan M."/>
            <person name="Daum C."/>
            <person name="Ng V."/>
            <person name="Clum A."/>
            <person name="Steindorff A."/>
            <person name="Ohm R.A."/>
            <person name="Martin F."/>
            <person name="Silar P."/>
            <person name="Natvig D.O."/>
            <person name="Lalanne C."/>
            <person name="Gautier V."/>
            <person name="Ament-Velasquez S.L."/>
            <person name="Kruys A."/>
            <person name="Hutchinson M.I."/>
            <person name="Powell A.J."/>
            <person name="Barry K."/>
            <person name="Miller A.N."/>
            <person name="Grigoriev I.V."/>
            <person name="Debuchy R."/>
            <person name="Gladieux P."/>
            <person name="Hiltunen Thoren M."/>
            <person name="Johannesson H."/>
        </authorList>
    </citation>
    <scope>NUCLEOTIDE SEQUENCE</scope>
    <source>
        <strain evidence="9">CBS 955.72</strain>
    </source>
</reference>
<evidence type="ECO:0000256" key="2">
    <source>
        <dbReference type="ARBA" id="ARBA00022670"/>
    </source>
</evidence>
<dbReference type="InterPro" id="IPR001567">
    <property type="entry name" value="Pept_M3A_M3B_dom"/>
</dbReference>
<evidence type="ECO:0000313" key="9">
    <source>
        <dbReference type="EMBL" id="KAK3363934.1"/>
    </source>
</evidence>
<comment type="caution">
    <text evidence="9">The sequence shown here is derived from an EMBL/GenBank/DDBJ whole genome shotgun (WGS) entry which is preliminary data.</text>
</comment>
<evidence type="ECO:0000259" key="8">
    <source>
        <dbReference type="Pfam" id="PF01432"/>
    </source>
</evidence>
<evidence type="ECO:0000256" key="4">
    <source>
        <dbReference type="ARBA" id="ARBA00022801"/>
    </source>
</evidence>
<protein>
    <submittedName>
        <fullName evidence="9">Peptidase M3A/M3B</fullName>
    </submittedName>
</protein>
<dbReference type="Pfam" id="PF01432">
    <property type="entry name" value="Peptidase_M3"/>
    <property type="match status" value="1"/>
</dbReference>
<proteinExistence type="inferred from homology"/>
<keyword evidence="2 7" id="KW-0645">Protease</keyword>
<dbReference type="InterPro" id="IPR024077">
    <property type="entry name" value="Neurolysin/TOP_dom2"/>
</dbReference>
<keyword evidence="4 7" id="KW-0378">Hydrolase</keyword>
<name>A0AAJ0MKL4_9PEZI</name>
<feature type="domain" description="Peptidase M3A/M3B catalytic" evidence="8">
    <location>
        <begin position="4"/>
        <end position="148"/>
    </location>
</feature>
<dbReference type="PANTHER" id="PTHR11804:SF84">
    <property type="entry name" value="SACCHAROLYSIN"/>
    <property type="match status" value="1"/>
</dbReference>
<evidence type="ECO:0000313" key="10">
    <source>
        <dbReference type="Proteomes" id="UP001275084"/>
    </source>
</evidence>
<reference evidence="9" key="2">
    <citation type="submission" date="2023-06" db="EMBL/GenBank/DDBJ databases">
        <authorList>
            <consortium name="Lawrence Berkeley National Laboratory"/>
            <person name="Haridas S."/>
            <person name="Hensen N."/>
            <person name="Bonometti L."/>
            <person name="Westerberg I."/>
            <person name="Brannstrom I.O."/>
            <person name="Guillou S."/>
            <person name="Cros-Aarteil S."/>
            <person name="Calhoun S."/>
            <person name="Kuo A."/>
            <person name="Mondo S."/>
            <person name="Pangilinan J."/>
            <person name="Riley R."/>
            <person name="Labutti K."/>
            <person name="Andreopoulos B."/>
            <person name="Lipzen A."/>
            <person name="Chen C."/>
            <person name="Yanf M."/>
            <person name="Daum C."/>
            <person name="Ng V."/>
            <person name="Clum A."/>
            <person name="Steindorff A."/>
            <person name="Ohm R."/>
            <person name="Martin F."/>
            <person name="Silar P."/>
            <person name="Natvig D."/>
            <person name="Lalanne C."/>
            <person name="Gautier V."/>
            <person name="Ament-Velasquez S.L."/>
            <person name="Kruys A."/>
            <person name="Hutchinson M.I."/>
            <person name="Powell A.J."/>
            <person name="Barry K."/>
            <person name="Miller A.N."/>
            <person name="Grigoriev I.V."/>
            <person name="Debuchy R."/>
            <person name="Gladieux P."/>
            <person name="Thoren M.H."/>
            <person name="Johannesson H."/>
        </authorList>
    </citation>
    <scope>NUCLEOTIDE SEQUENCE</scope>
    <source>
        <strain evidence="9">CBS 955.72</strain>
    </source>
</reference>
<sequence length="152" mass="17125">MGSLVASRSLNQAEWTGDQLAVASFDMKIHNPASHEELANLAPVTAYTGLLKNSVYFDVPEGVSLGHPHVHFNHLLHGYDAGYYSYLWGFVFGADIFETAFAADTANRETWERYKRIILEPGGSRDELKSVEEFLGRPISPEPLFRRLREEP</sequence>
<keyword evidence="10" id="KW-1185">Reference proteome</keyword>
<dbReference type="SUPFAM" id="SSF55486">
    <property type="entry name" value="Metalloproteases ('zincins'), catalytic domain"/>
    <property type="match status" value="1"/>
</dbReference>
<evidence type="ECO:0000256" key="7">
    <source>
        <dbReference type="RuleBase" id="RU003435"/>
    </source>
</evidence>
<evidence type="ECO:0000256" key="6">
    <source>
        <dbReference type="ARBA" id="ARBA00023049"/>
    </source>
</evidence>
<dbReference type="GO" id="GO:0004222">
    <property type="term" value="F:metalloendopeptidase activity"/>
    <property type="evidence" value="ECO:0007669"/>
    <property type="project" value="InterPro"/>
</dbReference>
<evidence type="ECO:0000256" key="1">
    <source>
        <dbReference type="ARBA" id="ARBA00006040"/>
    </source>
</evidence>
<organism evidence="9 10">
    <name type="scientific">Lasiosphaeria hispida</name>
    <dbReference type="NCBI Taxonomy" id="260671"/>
    <lineage>
        <taxon>Eukaryota</taxon>
        <taxon>Fungi</taxon>
        <taxon>Dikarya</taxon>
        <taxon>Ascomycota</taxon>
        <taxon>Pezizomycotina</taxon>
        <taxon>Sordariomycetes</taxon>
        <taxon>Sordariomycetidae</taxon>
        <taxon>Sordariales</taxon>
        <taxon>Lasiosphaeriaceae</taxon>
        <taxon>Lasiosphaeria</taxon>
    </lineage>
</organism>
<dbReference type="GO" id="GO:0006518">
    <property type="term" value="P:peptide metabolic process"/>
    <property type="evidence" value="ECO:0007669"/>
    <property type="project" value="TreeGrafter"/>
</dbReference>
<dbReference type="EMBL" id="JAUIQD010000001">
    <property type="protein sequence ID" value="KAK3363934.1"/>
    <property type="molecule type" value="Genomic_DNA"/>
</dbReference>
<keyword evidence="5 7" id="KW-0862">Zinc</keyword>
<comment type="similarity">
    <text evidence="1 7">Belongs to the peptidase M3 family.</text>
</comment>
<dbReference type="GO" id="GO:0005758">
    <property type="term" value="C:mitochondrial intermembrane space"/>
    <property type="evidence" value="ECO:0007669"/>
    <property type="project" value="TreeGrafter"/>
</dbReference>